<sequence>MSRHAPTGLFLQKSPYVGESPARQGTVLVVIPGIPAEGFAAQGDRDRDQANCNFIGLPAKGVGSSNDARTRPRHRNLSARRSIMASPQRITFRTRKFL</sequence>
<evidence type="ECO:0000256" key="1">
    <source>
        <dbReference type="SAM" id="MobiDB-lite"/>
    </source>
</evidence>
<protein>
    <submittedName>
        <fullName evidence="2">Uncharacterized protein</fullName>
    </submittedName>
</protein>
<evidence type="ECO:0000313" key="3">
    <source>
        <dbReference type="Proteomes" id="UP001419910"/>
    </source>
</evidence>
<gene>
    <name evidence="2" type="ORF">ABC974_19555</name>
</gene>
<comment type="caution">
    <text evidence="2">The sequence shown here is derived from an EMBL/GenBank/DDBJ whole genome shotgun (WGS) entry which is preliminary data.</text>
</comment>
<evidence type="ECO:0000313" key="2">
    <source>
        <dbReference type="EMBL" id="MEN2791838.1"/>
    </source>
</evidence>
<reference evidence="2 3" key="1">
    <citation type="submission" date="2024-05" db="EMBL/GenBank/DDBJ databases">
        <authorList>
            <person name="Liu Q."/>
            <person name="Xin Y.-H."/>
        </authorList>
    </citation>
    <scope>NUCLEOTIDE SEQUENCE [LARGE SCALE GENOMIC DNA]</scope>
    <source>
        <strain evidence="2 3">CGMCC 1.10181</strain>
    </source>
</reference>
<proteinExistence type="predicted"/>
<feature type="region of interest" description="Disordered" evidence="1">
    <location>
        <begin position="58"/>
        <end position="83"/>
    </location>
</feature>
<accession>A0ABU9Y7Q1</accession>
<dbReference type="RefSeq" id="WP_343888833.1">
    <property type="nucleotide sequence ID" value="NZ_BAAAEH010000013.1"/>
</dbReference>
<dbReference type="Proteomes" id="UP001419910">
    <property type="component" value="Unassembled WGS sequence"/>
</dbReference>
<name>A0ABU9Y7Q1_9SPHN</name>
<dbReference type="EMBL" id="JBDIME010000021">
    <property type="protein sequence ID" value="MEN2791838.1"/>
    <property type="molecule type" value="Genomic_DNA"/>
</dbReference>
<organism evidence="2 3">
    <name type="scientific">Sphingomonas oligophenolica</name>
    <dbReference type="NCBI Taxonomy" id="301154"/>
    <lineage>
        <taxon>Bacteria</taxon>
        <taxon>Pseudomonadati</taxon>
        <taxon>Pseudomonadota</taxon>
        <taxon>Alphaproteobacteria</taxon>
        <taxon>Sphingomonadales</taxon>
        <taxon>Sphingomonadaceae</taxon>
        <taxon>Sphingomonas</taxon>
    </lineage>
</organism>
<keyword evidence="3" id="KW-1185">Reference proteome</keyword>